<feature type="region of interest" description="Disordered" evidence="1">
    <location>
        <begin position="437"/>
        <end position="468"/>
    </location>
</feature>
<sequence length="550" mass="61631">MSDREGYDELLADLKYLGEDDSVAEQQKKSIIEGQLVSSSEAAWDAMSPKLRCADDLMKLQLSGPEVAQIELCRGNGAPVSLAALPPHCGRTFPTYGGLVYATPYDGCGVMQQGGNYMVQVQWQGNSAVISCPVISTTTNETFLGPHPPAYLQILLPPSPPDTQSSAADTTPEPSTPETERVNSLTGEQPKPTYQEVLKPQHHGYPQAFPERFWPYYFSRYHYPGKVYPTAKPTESAAQAPTQKPQLPGYPQVFWPFYHNGKPKPPEKPVPTSIPTTSVAQAPTPKPELPGYPQEFWPYYYPHYHHGNPKPTENPVPTSIPTKSVAQPRTQKPQLPGYPQAFWPYYYHGKTKPPDNPVPTSIPTTSVAQPQTQKPQLPGYPQAFWPYYYHGNPKPPDNPVPTSIPTTSVAQAPTQKLQLLRYPQLFWPYYYPHYHHGKPKPSKKPAPVIPTTSRSSSPTTTQKQPPMYPGKIFPQYNYYPNYPLYFQEFYPQYPVQPPKTPTTAAECKPSGNQPPNEPPYVYIPSSSRLYEKDPFALQFVDFSELADSFP</sequence>
<dbReference type="EMBL" id="JAWDJR010000002">
    <property type="protein sequence ID" value="KAK9979801.1"/>
    <property type="molecule type" value="Genomic_DNA"/>
</dbReference>
<organism evidence="2 3">
    <name type="scientific">Culter alburnus</name>
    <name type="common">Topmouth culter</name>
    <dbReference type="NCBI Taxonomy" id="194366"/>
    <lineage>
        <taxon>Eukaryota</taxon>
        <taxon>Metazoa</taxon>
        <taxon>Chordata</taxon>
        <taxon>Craniata</taxon>
        <taxon>Vertebrata</taxon>
        <taxon>Euteleostomi</taxon>
        <taxon>Actinopterygii</taxon>
        <taxon>Neopterygii</taxon>
        <taxon>Teleostei</taxon>
        <taxon>Ostariophysi</taxon>
        <taxon>Cypriniformes</taxon>
        <taxon>Xenocyprididae</taxon>
        <taxon>Xenocypridinae</taxon>
        <taxon>Culter</taxon>
    </lineage>
</organism>
<evidence type="ECO:0000313" key="2">
    <source>
        <dbReference type="EMBL" id="KAK9979801.1"/>
    </source>
</evidence>
<dbReference type="Proteomes" id="UP001479290">
    <property type="component" value="Unassembled WGS sequence"/>
</dbReference>
<keyword evidence="3" id="KW-1185">Reference proteome</keyword>
<accession>A0AAW2B1D6</accession>
<feature type="region of interest" description="Disordered" evidence="1">
    <location>
        <begin position="500"/>
        <end position="519"/>
    </location>
</feature>
<feature type="region of interest" description="Disordered" evidence="1">
    <location>
        <begin position="155"/>
        <end position="189"/>
    </location>
</feature>
<gene>
    <name evidence="2" type="ORF">ABG768_013214</name>
</gene>
<feature type="compositionally biased region" description="Low complexity" evidence="1">
    <location>
        <begin position="450"/>
        <end position="465"/>
    </location>
</feature>
<feature type="region of interest" description="Disordered" evidence="1">
    <location>
        <begin position="261"/>
        <end position="286"/>
    </location>
</feature>
<comment type="caution">
    <text evidence="2">The sequence shown here is derived from an EMBL/GenBank/DDBJ whole genome shotgun (WGS) entry which is preliminary data.</text>
</comment>
<name>A0AAW2B1D6_CULAL</name>
<feature type="region of interest" description="Disordered" evidence="1">
    <location>
        <begin position="308"/>
        <end position="333"/>
    </location>
</feature>
<protein>
    <submittedName>
        <fullName evidence="2">Uncharacterized protein</fullName>
    </submittedName>
</protein>
<feature type="compositionally biased region" description="Polar residues" evidence="1">
    <location>
        <begin position="315"/>
        <end position="333"/>
    </location>
</feature>
<evidence type="ECO:0000256" key="1">
    <source>
        <dbReference type="SAM" id="MobiDB-lite"/>
    </source>
</evidence>
<reference evidence="2 3" key="1">
    <citation type="submission" date="2024-05" db="EMBL/GenBank/DDBJ databases">
        <title>A high-quality chromosomal-level genome assembly of Topmouth culter (Culter alburnus).</title>
        <authorList>
            <person name="Zhao H."/>
        </authorList>
    </citation>
    <scope>NUCLEOTIDE SEQUENCE [LARGE SCALE GENOMIC DNA]</scope>
    <source>
        <strain evidence="2">CATC2023</strain>
        <tissue evidence="2">Muscle</tissue>
    </source>
</reference>
<proteinExistence type="predicted"/>
<dbReference type="AlphaFoldDB" id="A0AAW2B1D6"/>
<evidence type="ECO:0000313" key="3">
    <source>
        <dbReference type="Proteomes" id="UP001479290"/>
    </source>
</evidence>